<dbReference type="GO" id="GO:0005524">
    <property type="term" value="F:ATP binding"/>
    <property type="evidence" value="ECO:0007669"/>
    <property type="project" value="UniProtKB-KW"/>
</dbReference>
<keyword evidence="3 5" id="KW-0067">ATP-binding</keyword>
<name>A0A809SCK1_9PROT</name>
<dbReference type="NCBIfam" id="TIGR02727">
    <property type="entry name" value="MTHFS_bact"/>
    <property type="match status" value="1"/>
</dbReference>
<reference evidence="6" key="1">
    <citation type="journal article" name="DNA Res.">
        <title>The physiological potential of anammox bacteria as revealed by their core genome structure.</title>
        <authorList>
            <person name="Okubo T."/>
            <person name="Toyoda A."/>
            <person name="Fukuhara K."/>
            <person name="Uchiyama I."/>
            <person name="Harigaya Y."/>
            <person name="Kuroiwa M."/>
            <person name="Suzuki T."/>
            <person name="Murakami Y."/>
            <person name="Suwa Y."/>
            <person name="Takami H."/>
        </authorList>
    </citation>
    <scope>NUCLEOTIDE SEQUENCE</scope>
    <source>
        <strain evidence="6">317325-3</strain>
    </source>
</reference>
<evidence type="ECO:0000256" key="1">
    <source>
        <dbReference type="ARBA" id="ARBA00010638"/>
    </source>
</evidence>
<comment type="catalytic activity">
    <reaction evidence="5">
        <text>(6S)-5-formyl-5,6,7,8-tetrahydrofolate + ATP = (6R)-5,10-methenyltetrahydrofolate + ADP + phosphate</text>
        <dbReference type="Rhea" id="RHEA:10488"/>
        <dbReference type="ChEBI" id="CHEBI:30616"/>
        <dbReference type="ChEBI" id="CHEBI:43474"/>
        <dbReference type="ChEBI" id="CHEBI:57455"/>
        <dbReference type="ChEBI" id="CHEBI:57457"/>
        <dbReference type="ChEBI" id="CHEBI:456216"/>
        <dbReference type="EC" id="6.3.3.2"/>
    </reaction>
</comment>
<dbReference type="Pfam" id="PF01812">
    <property type="entry name" value="5-FTHF_cyc-lig"/>
    <property type="match status" value="1"/>
</dbReference>
<dbReference type="GO" id="GO:0035999">
    <property type="term" value="P:tetrahydrofolate interconversion"/>
    <property type="evidence" value="ECO:0007669"/>
    <property type="project" value="TreeGrafter"/>
</dbReference>
<proteinExistence type="inferred from homology"/>
<dbReference type="AlphaFoldDB" id="A0A809SCK1"/>
<dbReference type="EC" id="6.3.3.2" evidence="5"/>
<evidence type="ECO:0000256" key="3">
    <source>
        <dbReference type="ARBA" id="ARBA00022840"/>
    </source>
</evidence>
<dbReference type="Proteomes" id="UP000662914">
    <property type="component" value="Chromosome"/>
</dbReference>
<comment type="cofactor">
    <cofactor evidence="5">
        <name>Mg(2+)</name>
        <dbReference type="ChEBI" id="CHEBI:18420"/>
    </cofactor>
</comment>
<dbReference type="PANTHER" id="PTHR23407:SF1">
    <property type="entry name" value="5-FORMYLTETRAHYDROFOLATE CYCLO-LIGASE"/>
    <property type="match status" value="1"/>
</dbReference>
<dbReference type="PANTHER" id="PTHR23407">
    <property type="entry name" value="ATPASE INHIBITOR/5-FORMYLTETRAHYDROFOLATE CYCLO-LIGASE"/>
    <property type="match status" value="1"/>
</dbReference>
<dbReference type="GO" id="GO:0009396">
    <property type="term" value="P:folic acid-containing compound biosynthetic process"/>
    <property type="evidence" value="ECO:0007669"/>
    <property type="project" value="TreeGrafter"/>
</dbReference>
<dbReference type="EMBL" id="AP021857">
    <property type="protein sequence ID" value="BBO22334.1"/>
    <property type="molecule type" value="Genomic_DNA"/>
</dbReference>
<dbReference type="PIRSF" id="PIRSF006806">
    <property type="entry name" value="FTHF_cligase"/>
    <property type="match status" value="1"/>
</dbReference>
<keyword evidence="6" id="KW-0436">Ligase</keyword>
<dbReference type="InterPro" id="IPR037171">
    <property type="entry name" value="NagB/RpiA_transferase-like"/>
</dbReference>
<comment type="similarity">
    <text evidence="1 5">Belongs to the 5-formyltetrahydrofolate cyclo-ligase family.</text>
</comment>
<dbReference type="Gene3D" id="3.40.50.10420">
    <property type="entry name" value="NagB/RpiA/CoA transferase-like"/>
    <property type="match status" value="1"/>
</dbReference>
<protein>
    <recommendedName>
        <fullName evidence="5">5-formyltetrahydrofolate cyclo-ligase</fullName>
        <ecNumber evidence="5">6.3.3.2</ecNumber>
    </recommendedName>
</protein>
<keyword evidence="5" id="KW-0479">Metal-binding</keyword>
<dbReference type="KEGG" id="ddz:DSYM_30330"/>
<evidence type="ECO:0000256" key="5">
    <source>
        <dbReference type="RuleBase" id="RU361279"/>
    </source>
</evidence>
<dbReference type="InterPro" id="IPR024185">
    <property type="entry name" value="FTHF_cligase-like_sf"/>
</dbReference>
<dbReference type="SUPFAM" id="SSF100950">
    <property type="entry name" value="NagB/RpiA/CoA transferase-like"/>
    <property type="match status" value="1"/>
</dbReference>
<gene>
    <name evidence="6" type="ORF">DSYM_30330</name>
</gene>
<feature type="binding site" evidence="4">
    <location>
        <position position="65"/>
    </location>
    <ligand>
        <name>substrate</name>
    </ligand>
</feature>
<evidence type="ECO:0000313" key="6">
    <source>
        <dbReference type="EMBL" id="BBO22334.1"/>
    </source>
</evidence>
<accession>A0A809SCK1</accession>
<evidence type="ECO:0000256" key="4">
    <source>
        <dbReference type="PIRSR" id="PIRSR006806-1"/>
    </source>
</evidence>
<evidence type="ECO:0000256" key="2">
    <source>
        <dbReference type="ARBA" id="ARBA00022741"/>
    </source>
</evidence>
<organism evidence="6 7">
    <name type="scientific">Candidatus Desulfobacillus denitrificans</name>
    <dbReference type="NCBI Taxonomy" id="2608985"/>
    <lineage>
        <taxon>Bacteria</taxon>
        <taxon>Pseudomonadati</taxon>
        <taxon>Pseudomonadota</taxon>
        <taxon>Betaproteobacteria</taxon>
        <taxon>Candidatus Desulfobacillus</taxon>
    </lineage>
</organism>
<dbReference type="GO" id="GO:0030272">
    <property type="term" value="F:5-formyltetrahydrofolate cyclo-ligase activity"/>
    <property type="evidence" value="ECO:0007669"/>
    <property type="project" value="UniProtKB-EC"/>
</dbReference>
<keyword evidence="2 5" id="KW-0547">Nucleotide-binding</keyword>
<keyword evidence="5" id="KW-0460">Magnesium</keyword>
<sequence>MSDPADADPLRAYRAELRSRLIAAREALPADRHAQLSQSIERHLGALVDVLAPAVLAFCWPFRDEFDARDLVTARLAGGLRACLPVVVDNGLPLEFREWTPESEMVEDRYGIHVPARGETLRPDAILMPLNAFDAAGYRLGYGGGYFDRSLAALSPRPRAVGVGFELARVSSIRPQDYDLPMDYIVTEEGVFSVEAGRLQPRNIR</sequence>
<dbReference type="InterPro" id="IPR002698">
    <property type="entry name" value="FTHF_cligase"/>
</dbReference>
<evidence type="ECO:0000313" key="7">
    <source>
        <dbReference type="Proteomes" id="UP000662914"/>
    </source>
</evidence>
<dbReference type="GO" id="GO:0046872">
    <property type="term" value="F:metal ion binding"/>
    <property type="evidence" value="ECO:0007669"/>
    <property type="project" value="UniProtKB-KW"/>
</dbReference>